<protein>
    <recommendedName>
        <fullName evidence="1">site-specific DNA-methyltransferase (adenine-specific)</fullName>
        <ecNumber evidence="1">2.1.1.72</ecNumber>
    </recommendedName>
</protein>
<dbReference type="Pfam" id="PF12950">
    <property type="entry name" value="TaqI_C"/>
    <property type="match status" value="1"/>
</dbReference>
<dbReference type="GO" id="GO:0008170">
    <property type="term" value="F:N-methyltransferase activity"/>
    <property type="evidence" value="ECO:0007669"/>
    <property type="project" value="InterPro"/>
</dbReference>
<feature type="domain" description="TaqI-like C-terminal specificity" evidence="7">
    <location>
        <begin position="526"/>
        <end position="638"/>
    </location>
</feature>
<evidence type="ECO:0000256" key="3">
    <source>
        <dbReference type="ARBA" id="ARBA00022679"/>
    </source>
</evidence>
<dbReference type="PROSITE" id="PS00092">
    <property type="entry name" value="N6_MTASE"/>
    <property type="match status" value="1"/>
</dbReference>
<dbReference type="CDD" id="cd02440">
    <property type="entry name" value="AdoMet_MTases"/>
    <property type="match status" value="1"/>
</dbReference>
<dbReference type="GO" id="GO:0032259">
    <property type="term" value="P:methylation"/>
    <property type="evidence" value="ECO:0007669"/>
    <property type="project" value="UniProtKB-KW"/>
</dbReference>
<evidence type="ECO:0000313" key="8">
    <source>
        <dbReference type="EMBL" id="KXG44307.1"/>
    </source>
</evidence>
<dbReference type="InterPro" id="IPR025931">
    <property type="entry name" value="TaqI_C"/>
</dbReference>
<comment type="catalytic activity">
    <reaction evidence="5">
        <text>a 2'-deoxyadenosine in DNA + S-adenosyl-L-methionine = an N(6)-methyl-2'-deoxyadenosine in DNA + S-adenosyl-L-homocysteine + H(+)</text>
        <dbReference type="Rhea" id="RHEA:15197"/>
        <dbReference type="Rhea" id="RHEA-COMP:12418"/>
        <dbReference type="Rhea" id="RHEA-COMP:12419"/>
        <dbReference type="ChEBI" id="CHEBI:15378"/>
        <dbReference type="ChEBI" id="CHEBI:57856"/>
        <dbReference type="ChEBI" id="CHEBI:59789"/>
        <dbReference type="ChEBI" id="CHEBI:90615"/>
        <dbReference type="ChEBI" id="CHEBI:90616"/>
        <dbReference type="EC" id="2.1.1.72"/>
    </reaction>
</comment>
<organism evidence="8 9">
    <name type="scientific">Tepidibacillus decaturensis</name>
    <dbReference type="NCBI Taxonomy" id="1413211"/>
    <lineage>
        <taxon>Bacteria</taxon>
        <taxon>Bacillati</taxon>
        <taxon>Bacillota</taxon>
        <taxon>Bacilli</taxon>
        <taxon>Bacillales</taxon>
        <taxon>Bacillaceae</taxon>
        <taxon>Tepidibacillus</taxon>
    </lineage>
</organism>
<evidence type="ECO:0000256" key="1">
    <source>
        <dbReference type="ARBA" id="ARBA00011900"/>
    </source>
</evidence>
<keyword evidence="3" id="KW-0808">Transferase</keyword>
<dbReference type="Gene3D" id="3.40.50.150">
    <property type="entry name" value="Vaccinia Virus protein VP39"/>
    <property type="match status" value="1"/>
</dbReference>
<proteinExistence type="predicted"/>
<dbReference type="PRINTS" id="PR00507">
    <property type="entry name" value="N12N6MTFRASE"/>
</dbReference>
<evidence type="ECO:0000259" key="7">
    <source>
        <dbReference type="Pfam" id="PF12950"/>
    </source>
</evidence>
<dbReference type="EC" id="2.1.1.72" evidence="1"/>
<dbReference type="PANTHER" id="PTHR33841">
    <property type="entry name" value="DNA METHYLTRANSFERASE YEEA-RELATED"/>
    <property type="match status" value="1"/>
</dbReference>
<dbReference type="STRING" id="1413211.U473_10035"/>
<dbReference type="Proteomes" id="UP000070352">
    <property type="component" value="Unassembled WGS sequence"/>
</dbReference>
<name>A0A135L5W4_9BACI</name>
<dbReference type="REBASE" id="150132">
    <property type="entry name" value="M.TdeZ9ORF10035P"/>
</dbReference>
<feature type="domain" description="DNA methylase adenine-specific" evidence="6">
    <location>
        <begin position="193"/>
        <end position="457"/>
    </location>
</feature>
<dbReference type="AlphaFoldDB" id="A0A135L5W4"/>
<reference evidence="8 9" key="1">
    <citation type="submission" date="2016-02" db="EMBL/GenBank/DDBJ databases">
        <title>Draft Genome for Tepidibacillus decaturensis nov. sp. Strain Z9, an Anaerobic, Moderately Thermophilic and Heterotrophic Bacterium from Deep Subsurface of the Illinois Basin, USA.</title>
        <authorList>
            <person name="Dong Y."/>
            <person name="Chang J.Y."/>
            <person name="Sanford R."/>
            <person name="Fouke B.W."/>
        </authorList>
    </citation>
    <scope>NUCLEOTIDE SEQUENCE [LARGE SCALE GENOMIC DNA]</scope>
    <source>
        <strain evidence="8 9">Z9</strain>
    </source>
</reference>
<dbReference type="Pfam" id="PF02384">
    <property type="entry name" value="N6_Mtase"/>
    <property type="match status" value="1"/>
</dbReference>
<dbReference type="SUPFAM" id="SSF46955">
    <property type="entry name" value="Putative DNA-binding domain"/>
    <property type="match status" value="1"/>
</dbReference>
<dbReference type="PANTHER" id="PTHR33841:SF1">
    <property type="entry name" value="DNA METHYLTRANSFERASE A"/>
    <property type="match status" value="1"/>
</dbReference>
<dbReference type="GO" id="GO:0009307">
    <property type="term" value="P:DNA restriction-modification system"/>
    <property type="evidence" value="ECO:0007669"/>
    <property type="project" value="UniProtKB-KW"/>
</dbReference>
<dbReference type="InterPro" id="IPR029063">
    <property type="entry name" value="SAM-dependent_MTases_sf"/>
</dbReference>
<dbReference type="OrthoDB" id="32195at2"/>
<gene>
    <name evidence="8" type="ORF">U473_10035</name>
</gene>
<comment type="caution">
    <text evidence="8">The sequence shown here is derived from an EMBL/GenBank/DDBJ whole genome shotgun (WGS) entry which is preliminary data.</text>
</comment>
<keyword evidence="2" id="KW-0489">Methyltransferase</keyword>
<sequence length="702" mass="81113">MSQTRLEQKYIHIDEVAHLLAVSTATVRNWVKTGRLQKVQKENRDTLFQIEEVLKLKHEIETGKTERLKSRRNKKAVKGNFIPTEYVTYSPYLSYAEQIIEIAKEIKHQEKVRLVLFEVVLNLLLAQGKIETHITQNDSSFTELISKDQLSLQKYELILESLFDYRNGNIQESDLIALQKVRQLHIPFVEGDDFLGLVYMSLSHLGKRKNNGSYYTPSTIVDSLVDKSLTFFEKDKLPKAVDPCCGSGNFLIKLFLRLKSQLLESGHQNIKEVEQRLIEESIAGFDIDEIAVALARINLVLLLESEIDVQSILNIRSRNSLEAYGYPLFSTYDKDQYDLVIGNPPWGYHFSQDEVEFYRDRYLTAQGSLESFVLFLESGIHMLRENGLLAYVLPESLLNVKSHLPIRKILLEQTELLNIKVLGQQFSKVFAPAITLIVRNRKSSPDHQITVEDENLIVSISQKRFLNNDLHIFNVKSSDAEDQLIEQMKSLPGVQYLKDHAHFALGIVTGDNKAYLSQVKPVGGEPILKGNDVDKYNYYVGNHYIVFTPEKFQQVAPVSLYRAKEKLIYRFINETLTFAYDHQQTLSLNSANILIPTLEGYLIKYILAVLNSRPVQFFYTLSFSSVKILRKHIESIPIPPCDQKEQMEIEKLVDQLMSVNSPEQRLELYERIDDRIMGLYQLHPEQKEYIKKKFKQVRNLSR</sequence>
<dbReference type="GO" id="GO:0003677">
    <property type="term" value="F:DNA binding"/>
    <property type="evidence" value="ECO:0007669"/>
    <property type="project" value="InterPro"/>
</dbReference>
<dbReference type="GO" id="GO:0009007">
    <property type="term" value="F:site-specific DNA-methyltransferase (adenine-specific) activity"/>
    <property type="evidence" value="ECO:0007669"/>
    <property type="project" value="UniProtKB-EC"/>
</dbReference>
<evidence type="ECO:0000256" key="2">
    <source>
        <dbReference type="ARBA" id="ARBA00022603"/>
    </source>
</evidence>
<dbReference type="RefSeq" id="WP_068725880.1">
    <property type="nucleotide sequence ID" value="NZ_LSKU01000001.1"/>
</dbReference>
<evidence type="ECO:0000313" key="9">
    <source>
        <dbReference type="Proteomes" id="UP000070352"/>
    </source>
</evidence>
<evidence type="ECO:0000256" key="5">
    <source>
        <dbReference type="ARBA" id="ARBA00047942"/>
    </source>
</evidence>
<dbReference type="InterPro" id="IPR002052">
    <property type="entry name" value="DNA_methylase_N6_adenine_CS"/>
</dbReference>
<accession>A0A135L5W4</accession>
<keyword evidence="4" id="KW-0680">Restriction system</keyword>
<dbReference type="InterPro" id="IPR009061">
    <property type="entry name" value="DNA-bd_dom_put_sf"/>
</dbReference>
<dbReference type="EMBL" id="LSKU01000001">
    <property type="protein sequence ID" value="KXG44307.1"/>
    <property type="molecule type" value="Genomic_DNA"/>
</dbReference>
<keyword evidence="9" id="KW-1185">Reference proteome</keyword>
<dbReference type="SUPFAM" id="SSF116734">
    <property type="entry name" value="DNA methylase specificity domain"/>
    <property type="match status" value="1"/>
</dbReference>
<evidence type="ECO:0000259" key="6">
    <source>
        <dbReference type="Pfam" id="PF02384"/>
    </source>
</evidence>
<dbReference type="InterPro" id="IPR003356">
    <property type="entry name" value="DNA_methylase_A-5"/>
</dbReference>
<evidence type="ECO:0000256" key="4">
    <source>
        <dbReference type="ARBA" id="ARBA00022747"/>
    </source>
</evidence>
<dbReference type="InterPro" id="IPR050953">
    <property type="entry name" value="N4_N6_ade-DNA_methylase"/>
</dbReference>
<dbReference type="SUPFAM" id="SSF53335">
    <property type="entry name" value="S-adenosyl-L-methionine-dependent methyltransferases"/>
    <property type="match status" value="1"/>
</dbReference>
<dbReference type="Gene3D" id="1.10.1660.10">
    <property type="match status" value="1"/>
</dbReference>